<dbReference type="GO" id="GO:0005874">
    <property type="term" value="C:microtubule"/>
    <property type="evidence" value="ECO:0007669"/>
    <property type="project" value="UniProtKB-KW"/>
</dbReference>
<feature type="coiled-coil region" evidence="14">
    <location>
        <begin position="1720"/>
        <end position="1747"/>
    </location>
</feature>
<dbReference type="GO" id="GO:0005524">
    <property type="term" value="F:ATP binding"/>
    <property type="evidence" value="ECO:0007669"/>
    <property type="project" value="UniProtKB-KW"/>
</dbReference>
<feature type="domain" description="Dynein heavy chain hydrolytic ATP-binding dynein motor region" evidence="16">
    <location>
        <begin position="434"/>
        <end position="760"/>
    </location>
</feature>
<organism evidence="20 21">
    <name type="scientific">Stichopus japonicus</name>
    <name type="common">Sea cucumber</name>
    <dbReference type="NCBI Taxonomy" id="307972"/>
    <lineage>
        <taxon>Eukaryota</taxon>
        <taxon>Metazoa</taxon>
        <taxon>Echinodermata</taxon>
        <taxon>Eleutherozoa</taxon>
        <taxon>Echinozoa</taxon>
        <taxon>Holothuroidea</taxon>
        <taxon>Aspidochirotacea</taxon>
        <taxon>Aspidochirotida</taxon>
        <taxon>Stichopodidae</taxon>
        <taxon>Apostichopus</taxon>
    </lineage>
</organism>
<dbReference type="InterPro" id="IPR024317">
    <property type="entry name" value="Dynein_heavy_chain_D4_dom"/>
</dbReference>
<keyword evidence="8" id="KW-0243">Dynein</keyword>
<evidence type="ECO:0000256" key="9">
    <source>
        <dbReference type="ARBA" id="ARBA00023054"/>
    </source>
</evidence>
<dbReference type="FunFam" id="3.40.50.300:FF:000219">
    <property type="entry name" value="Dynein axonemal heavy chain 17"/>
    <property type="match status" value="1"/>
</dbReference>
<feature type="domain" description="Dynein heavy chain linker" evidence="15">
    <location>
        <begin position="2"/>
        <end position="299"/>
    </location>
</feature>
<dbReference type="Gene3D" id="1.20.140.100">
    <property type="entry name" value="Dynein heavy chain, N-terminal domain 2"/>
    <property type="match status" value="1"/>
</dbReference>
<keyword evidence="11" id="KW-0505">Motor protein</keyword>
<dbReference type="Gene3D" id="1.10.8.710">
    <property type="match status" value="1"/>
</dbReference>
<dbReference type="InterPro" id="IPR042222">
    <property type="entry name" value="Dynein_2_N"/>
</dbReference>
<dbReference type="Pfam" id="PF12774">
    <property type="entry name" value="AAA_6"/>
    <property type="match status" value="1"/>
</dbReference>
<evidence type="ECO:0000256" key="13">
    <source>
        <dbReference type="ARBA" id="ARBA00023273"/>
    </source>
</evidence>
<dbReference type="GO" id="GO:0045505">
    <property type="term" value="F:dynein intermediate chain binding"/>
    <property type="evidence" value="ECO:0007669"/>
    <property type="project" value="InterPro"/>
</dbReference>
<keyword evidence="3" id="KW-0963">Cytoplasm</keyword>
<dbReference type="FunFam" id="1.20.920.30:FF:000003">
    <property type="entry name" value="Dynein axonemal heavy chain 17"/>
    <property type="match status" value="1"/>
</dbReference>
<dbReference type="FunFam" id="1.10.8.710:FF:000002">
    <property type="entry name" value="dynein heavy chain 17, axonemal"/>
    <property type="match status" value="1"/>
</dbReference>
<evidence type="ECO:0000256" key="5">
    <source>
        <dbReference type="ARBA" id="ARBA00022737"/>
    </source>
</evidence>
<keyword evidence="4" id="KW-0493">Microtubule</keyword>
<dbReference type="Pfam" id="PF08393">
    <property type="entry name" value="DHC_N2"/>
    <property type="match status" value="1"/>
</dbReference>
<feature type="domain" description="Dynein heavy chain AAA module D4" evidence="17">
    <location>
        <begin position="1668"/>
        <end position="1715"/>
    </location>
</feature>
<evidence type="ECO:0000256" key="3">
    <source>
        <dbReference type="ARBA" id="ARBA00022490"/>
    </source>
</evidence>
<dbReference type="STRING" id="307972.A0A2G8JR70"/>
<evidence type="ECO:0000256" key="14">
    <source>
        <dbReference type="SAM" id="Coils"/>
    </source>
</evidence>
<proteinExistence type="inferred from homology"/>
<dbReference type="Pfam" id="PF17857">
    <property type="entry name" value="AAA_lid_1"/>
    <property type="match status" value="1"/>
</dbReference>
<keyword evidence="9 14" id="KW-0175">Coiled coil</keyword>
<keyword evidence="5" id="KW-0677">Repeat</keyword>
<comment type="subcellular location">
    <subcellularLocation>
        <location evidence="1">Cytoplasm</location>
        <location evidence="1">Cytoskeleton</location>
        <location evidence="1">Cilium axoneme</location>
    </subcellularLocation>
</comment>
<evidence type="ECO:0000256" key="1">
    <source>
        <dbReference type="ARBA" id="ARBA00004430"/>
    </source>
</evidence>
<comment type="caution">
    <text evidence="20">The sequence shown here is derived from an EMBL/GenBank/DDBJ whole genome shotgun (WGS) entry which is preliminary data.</text>
</comment>
<dbReference type="Pfam" id="PF12780">
    <property type="entry name" value="AAA_8"/>
    <property type="match status" value="2"/>
</dbReference>
<dbReference type="Gene3D" id="1.10.287.2620">
    <property type="match status" value="1"/>
</dbReference>
<keyword evidence="6" id="KW-0547">Nucleotide-binding</keyword>
<evidence type="ECO:0000256" key="4">
    <source>
        <dbReference type="ARBA" id="ARBA00022701"/>
    </source>
</evidence>
<dbReference type="SUPFAM" id="SSF52540">
    <property type="entry name" value="P-loop containing nucleoside triphosphate hydrolases"/>
    <property type="match status" value="4"/>
</dbReference>
<evidence type="ECO:0000259" key="16">
    <source>
        <dbReference type="Pfam" id="PF12774"/>
    </source>
</evidence>
<evidence type="ECO:0000259" key="18">
    <source>
        <dbReference type="Pfam" id="PF17852"/>
    </source>
</evidence>
<dbReference type="Gene3D" id="1.20.920.20">
    <property type="match status" value="1"/>
</dbReference>
<keyword evidence="7" id="KW-0067">ATP-binding</keyword>
<dbReference type="Gene3D" id="1.20.920.30">
    <property type="match status" value="1"/>
</dbReference>
<evidence type="ECO:0000256" key="2">
    <source>
        <dbReference type="ARBA" id="ARBA00008887"/>
    </source>
</evidence>
<dbReference type="FunFam" id="1.20.58.1120:FF:000002">
    <property type="entry name" value="Dynein heavy chain 9, axonemal"/>
    <property type="match status" value="1"/>
</dbReference>
<dbReference type="InterPro" id="IPR027417">
    <property type="entry name" value="P-loop_NTPase"/>
</dbReference>
<dbReference type="InterPro" id="IPR041466">
    <property type="entry name" value="Dynein_AAA5_ext"/>
</dbReference>
<dbReference type="FunFam" id="3.40.50.300:FF:000682">
    <property type="entry name" value="Dynein axonemal heavy chain 17"/>
    <property type="match status" value="1"/>
</dbReference>
<dbReference type="InterPro" id="IPR042228">
    <property type="entry name" value="Dynein_linker_3"/>
</dbReference>
<reference evidence="20 21" key="1">
    <citation type="journal article" date="2017" name="PLoS Biol.">
        <title>The sea cucumber genome provides insights into morphological evolution and visceral regeneration.</title>
        <authorList>
            <person name="Zhang X."/>
            <person name="Sun L."/>
            <person name="Yuan J."/>
            <person name="Sun Y."/>
            <person name="Gao Y."/>
            <person name="Zhang L."/>
            <person name="Li S."/>
            <person name="Dai H."/>
            <person name="Hamel J.F."/>
            <person name="Liu C."/>
            <person name="Yu Y."/>
            <person name="Liu S."/>
            <person name="Lin W."/>
            <person name="Guo K."/>
            <person name="Jin S."/>
            <person name="Xu P."/>
            <person name="Storey K.B."/>
            <person name="Huan P."/>
            <person name="Zhang T."/>
            <person name="Zhou Y."/>
            <person name="Zhang J."/>
            <person name="Lin C."/>
            <person name="Li X."/>
            <person name="Xing L."/>
            <person name="Huo D."/>
            <person name="Sun M."/>
            <person name="Wang L."/>
            <person name="Mercier A."/>
            <person name="Li F."/>
            <person name="Yang H."/>
            <person name="Xiang J."/>
        </authorList>
    </citation>
    <scope>NUCLEOTIDE SEQUENCE [LARGE SCALE GENOMIC DNA]</scope>
    <source>
        <strain evidence="20">Shaxun</strain>
        <tissue evidence="20">Muscle</tissue>
    </source>
</reference>
<evidence type="ECO:0000313" key="21">
    <source>
        <dbReference type="Proteomes" id="UP000230750"/>
    </source>
</evidence>
<dbReference type="Pfam" id="PF17852">
    <property type="entry name" value="Dynein_AAA_lid"/>
    <property type="match status" value="1"/>
</dbReference>
<dbReference type="InterPro" id="IPR013602">
    <property type="entry name" value="Dynein_heavy_linker"/>
</dbReference>
<dbReference type="FunFam" id="3.20.180.20:FF:000001">
    <property type="entry name" value="Dynein axonemal heavy chain 5"/>
    <property type="match status" value="1"/>
</dbReference>
<dbReference type="GO" id="GO:0005930">
    <property type="term" value="C:axoneme"/>
    <property type="evidence" value="ECO:0007669"/>
    <property type="project" value="UniProtKB-SubCell"/>
</dbReference>
<comment type="similarity">
    <text evidence="2">Belongs to the dynein heavy chain family.</text>
</comment>
<evidence type="ECO:0000256" key="7">
    <source>
        <dbReference type="ARBA" id="ARBA00022840"/>
    </source>
</evidence>
<dbReference type="Pfam" id="PF12775">
    <property type="entry name" value="AAA_7"/>
    <property type="match status" value="1"/>
</dbReference>
<dbReference type="InterPro" id="IPR026983">
    <property type="entry name" value="DHC"/>
</dbReference>
<dbReference type="Gene3D" id="3.20.180.20">
    <property type="entry name" value="Dynein heavy chain, N-terminal domain 2"/>
    <property type="match status" value="1"/>
</dbReference>
<keyword evidence="13" id="KW-0966">Cell projection</keyword>
<dbReference type="InterPro" id="IPR041589">
    <property type="entry name" value="DNAH3_AAA_lid_1"/>
</dbReference>
<evidence type="ECO:0000256" key="6">
    <source>
        <dbReference type="ARBA" id="ARBA00022741"/>
    </source>
</evidence>
<feature type="domain" description="Dynein heavy chain 3 AAA+ lid" evidence="19">
    <location>
        <begin position="1268"/>
        <end position="1365"/>
    </location>
</feature>
<evidence type="ECO:0000256" key="8">
    <source>
        <dbReference type="ARBA" id="ARBA00023017"/>
    </source>
</evidence>
<dbReference type="GO" id="GO:0051959">
    <property type="term" value="F:dynein light intermediate chain binding"/>
    <property type="evidence" value="ECO:0007669"/>
    <property type="project" value="InterPro"/>
</dbReference>
<accession>A0A2G8JR70</accession>
<feature type="domain" description="Dynein heavy chain AAA 5 extension" evidence="18">
    <location>
        <begin position="918"/>
        <end position="1010"/>
    </location>
</feature>
<protein>
    <submittedName>
        <fullName evidence="20">Beta heavy chain</fullName>
    </submittedName>
</protein>
<dbReference type="EMBL" id="MRZV01001382">
    <property type="protein sequence ID" value="PIK38256.1"/>
    <property type="molecule type" value="Genomic_DNA"/>
</dbReference>
<evidence type="ECO:0000259" key="17">
    <source>
        <dbReference type="Pfam" id="PF12780"/>
    </source>
</evidence>
<dbReference type="InterPro" id="IPR035699">
    <property type="entry name" value="AAA_6"/>
</dbReference>
<name>A0A2G8JR70_STIJA</name>
<dbReference type="GO" id="GO:0007018">
    <property type="term" value="P:microtubule-based movement"/>
    <property type="evidence" value="ECO:0007669"/>
    <property type="project" value="InterPro"/>
</dbReference>
<evidence type="ECO:0000259" key="15">
    <source>
        <dbReference type="Pfam" id="PF08393"/>
    </source>
</evidence>
<dbReference type="FunFam" id="1.20.140.100:FF:000007">
    <property type="entry name" value="Dynein axonemal heavy chain 9"/>
    <property type="match status" value="1"/>
</dbReference>
<evidence type="ECO:0000256" key="11">
    <source>
        <dbReference type="ARBA" id="ARBA00023175"/>
    </source>
</evidence>
<feature type="domain" description="Dynein heavy chain AAA module D4" evidence="17">
    <location>
        <begin position="1451"/>
        <end position="1583"/>
    </location>
</feature>
<dbReference type="GO" id="GO:0030286">
    <property type="term" value="C:dynein complex"/>
    <property type="evidence" value="ECO:0007669"/>
    <property type="project" value="UniProtKB-KW"/>
</dbReference>
<dbReference type="OrthoDB" id="447173at2759"/>
<evidence type="ECO:0000256" key="10">
    <source>
        <dbReference type="ARBA" id="ARBA00023069"/>
    </source>
</evidence>
<gene>
    <name evidence="20" type="ORF">BSL78_24907</name>
</gene>
<dbReference type="PANTHER" id="PTHR45703">
    <property type="entry name" value="DYNEIN HEAVY CHAIN"/>
    <property type="match status" value="1"/>
</dbReference>
<keyword evidence="10" id="KW-0969">Cilium</keyword>
<dbReference type="Gene3D" id="1.20.58.1120">
    <property type="match status" value="1"/>
</dbReference>
<evidence type="ECO:0000256" key="12">
    <source>
        <dbReference type="ARBA" id="ARBA00023212"/>
    </source>
</evidence>
<keyword evidence="21" id="KW-1185">Reference proteome</keyword>
<dbReference type="Proteomes" id="UP000230750">
    <property type="component" value="Unassembled WGS sequence"/>
</dbReference>
<evidence type="ECO:0000313" key="20">
    <source>
        <dbReference type="EMBL" id="PIK38256.1"/>
    </source>
</evidence>
<keyword evidence="12" id="KW-0206">Cytoskeleton</keyword>
<dbReference type="Gene3D" id="3.40.50.300">
    <property type="entry name" value="P-loop containing nucleotide triphosphate hydrolases"/>
    <property type="match status" value="3"/>
</dbReference>
<sequence length="1771" mass="200426">MDEDTTLADLLALNLHEFEDEVRNIVDKAVKEMSMEKVLKELDNTWSVMEFEYERHARTGICNLKSSEELIETLEENQVQLQNLMTSKYIAHFLEEVSGWQKKLSTADSVISILFEVQRTWSHLESIFIGSEDIRKQLPEDSKRFDSIDSDFKELMADAEKTPNVVEATNKPGLYDKLEELQISLTVCEKALAEYLETKRLAFPRFYFVSSADLLDILSNGNNPSLVQKHLSKLFDNMAKLEFTKDDDDNDTKDALGMYSKEGEYVDFDETCECSGQVEVWLNRLMDSMRATVRASFSDAVVGYEEKPREQWLYDYPAQVSLASTQVWWTTEVNIAFARLEEGHENAMKDYNKKQILQLNTLIGLLVGNLSKGDRQKIMTICTIDVHARDVVAKMITMKIDNSQAFQWLCQLRHRWDDEAKHCFANICDAQFKYSYEYLGNTPRLVITPLTDRCYITLTQSLHLTMSGAPAGPAGTGKTETTKDLGRALGIQVYVFNCSEQMDYKSCGNIYKGLAQTGAWGCFDEFNRISVEVLSVVAVQVKTVQDAVRDKKKRFNFQGVEINLVPTVGIFITMNPGYAGRTELPENLKALFRPCAMVVPDFELICEIMLVAEGFLDARLLARKFITLYTLCKELLSKQDHYDWGLRAIKSVLVVAGSLKRGDPDRPEDQVLMRALRDFNVPKIVTDDTPVFLGLIGDLFPALDVPRRRSPDFEKVVKQSTLDLKLQAEDSFILKVVQLEELLAVRHSVFVIGNAGTGKSQVLKVLNKTYANMKRKPVMHDLNPKAVTNDELFGIINPATREWKDGLFSVIMRDMSNLTSDGPKWIVLDGDIDPMWIESLNTVMDDNKVLTLASNERIPLTPTMRLLFEISHLRTATPATVSRAGILYINPADLGWNPVVTSWIDTREVQSERANLTILFDKYLPLVLETMRVRFKKIIPIPEQSMVQMLCYLLECLLTPENTPPDCPKELYELYFVFACIWAFGGSMFQDQLVDYRVEFTKWWVTEFKTSNSQARELYSITTSTRNPKNSSLGPTGCQSLSWTQRCPCRGHMPPLLPPTTWIWLAVLVHTAETTRLRFFMDMLMARGRPVMLVGNAGLGKSVLVGDKLLGLNDDYMVTNVPFNYYTTSAMLQGVLEQPLEKKAGRNYGPPGTKKLIYFVDDMNMPEVDTYGTVQPHTMIRQHMDYKHWYDRTKLTLKEIHNVMYVSCMNPTAGSFTINPRLQRHFCVFALSFPGQDALQTIYSSILSQHLSLTGCTNAVQKMANTVVTFVLDLHKKVAATFLPTAVKFHYIFNLRDLSNIFQGLLFSTPECLKAPVDLGRLVMHEVERVYGDKMIEESDIETFNKVTTEYAKKYFEELDQEVLLAKPNIHCHFAQGIGDPKYLSIATWQELNKLLVEALDSYNEINAVMNLVLFEDAMQHITTFEADSWHEGGGCSGGDDGGAGVGGYARGNALLVGVGGSGKQSLARLAAFISSLEVFQITLRKGYAIPDLKVDLAATCLKAGLKNIGTIFLMTDAQVADEKFLVLINDLLASGEIPDLFADDEIENIISGLRNEVKSVGLQDTRENCWRFFIDRVRRQLKECCVSLLWVTPSECEVESSQRSPTVPALTGSTNGRRKLSSPSVRDFWKIQSSWRGGRVAGGIALQRYSIDLFQFTTPSLCCMPDSKVSVAEFMAYVHTSVNEMSKQYLLNERRYNYTTPKSFLEQIVLYQNLLSMKSKQLMGNMERLENGLTKLQSTAQQILLQAGTREEEYVMAPISAIRFSCSESK</sequence>
<dbReference type="PANTHER" id="PTHR45703:SF4">
    <property type="entry name" value="DYNEIN AXONEMAL HEAVY CHAIN 17"/>
    <property type="match status" value="1"/>
</dbReference>
<dbReference type="InterPro" id="IPR043157">
    <property type="entry name" value="Dynein_AAA1S"/>
</dbReference>
<evidence type="ECO:0000259" key="19">
    <source>
        <dbReference type="Pfam" id="PF17857"/>
    </source>
</evidence>